<evidence type="ECO:0000313" key="1">
    <source>
        <dbReference type="EMBL" id="GAA2460096.1"/>
    </source>
</evidence>
<dbReference type="Proteomes" id="UP001500460">
    <property type="component" value="Unassembled WGS sequence"/>
</dbReference>
<name>A0ABP5XTT6_9ACTN</name>
<comment type="caution">
    <text evidence="1">The sequence shown here is derived from an EMBL/GenBank/DDBJ whole genome shotgun (WGS) entry which is preliminary data.</text>
</comment>
<sequence length="61" mass="6896">MHERAWQGYLERFPCESPLCPRPTLLPRLRGIASSGLPAPLRRRQARVWTGAPPRWTASSG</sequence>
<evidence type="ECO:0000313" key="2">
    <source>
        <dbReference type="Proteomes" id="UP001500460"/>
    </source>
</evidence>
<keyword evidence="2" id="KW-1185">Reference proteome</keyword>
<accession>A0ABP5XTT6</accession>
<proteinExistence type="predicted"/>
<dbReference type="EMBL" id="BAAATK010000078">
    <property type="protein sequence ID" value="GAA2460096.1"/>
    <property type="molecule type" value="Genomic_DNA"/>
</dbReference>
<gene>
    <name evidence="1" type="ORF">GCM10010421_61870</name>
</gene>
<protein>
    <submittedName>
        <fullName evidence="1">Uncharacterized protein</fullName>
    </submittedName>
</protein>
<reference evidence="2" key="1">
    <citation type="journal article" date="2019" name="Int. J. Syst. Evol. Microbiol.">
        <title>The Global Catalogue of Microorganisms (GCM) 10K type strain sequencing project: providing services to taxonomists for standard genome sequencing and annotation.</title>
        <authorList>
            <consortium name="The Broad Institute Genomics Platform"/>
            <consortium name="The Broad Institute Genome Sequencing Center for Infectious Disease"/>
            <person name="Wu L."/>
            <person name="Ma J."/>
        </authorList>
    </citation>
    <scope>NUCLEOTIDE SEQUENCE [LARGE SCALE GENOMIC DNA]</scope>
    <source>
        <strain evidence="2">JCM 6922</strain>
    </source>
</reference>
<organism evidence="1 2">
    <name type="scientific">Streptomyces glaucus</name>
    <dbReference type="NCBI Taxonomy" id="284029"/>
    <lineage>
        <taxon>Bacteria</taxon>
        <taxon>Bacillati</taxon>
        <taxon>Actinomycetota</taxon>
        <taxon>Actinomycetes</taxon>
        <taxon>Kitasatosporales</taxon>
        <taxon>Streptomycetaceae</taxon>
        <taxon>Streptomyces</taxon>
    </lineage>
</organism>